<evidence type="ECO:0000256" key="2">
    <source>
        <dbReference type="ARBA" id="ARBA00022448"/>
    </source>
</evidence>
<dbReference type="InterPro" id="IPR036259">
    <property type="entry name" value="MFS_trans_sf"/>
</dbReference>
<feature type="transmembrane region" description="Helical" evidence="6">
    <location>
        <begin position="139"/>
        <end position="157"/>
    </location>
</feature>
<feature type="transmembrane region" description="Helical" evidence="6">
    <location>
        <begin position="320"/>
        <end position="340"/>
    </location>
</feature>
<evidence type="ECO:0000256" key="4">
    <source>
        <dbReference type="ARBA" id="ARBA00022989"/>
    </source>
</evidence>
<dbReference type="SUPFAM" id="SSF103473">
    <property type="entry name" value="MFS general substrate transporter"/>
    <property type="match status" value="1"/>
</dbReference>
<keyword evidence="2" id="KW-0813">Transport</keyword>
<feature type="transmembrane region" description="Helical" evidence="6">
    <location>
        <begin position="169"/>
        <end position="190"/>
    </location>
</feature>
<dbReference type="InParanoid" id="A0A0H2SFG9"/>
<feature type="transmembrane region" description="Helical" evidence="6">
    <location>
        <begin position="352"/>
        <end position="373"/>
    </location>
</feature>
<keyword evidence="5 6" id="KW-0472">Membrane</keyword>
<dbReference type="EMBL" id="KQ085882">
    <property type="protein sequence ID" value="KLO20543.1"/>
    <property type="molecule type" value="Genomic_DNA"/>
</dbReference>
<proteinExistence type="predicted"/>
<feature type="transmembrane region" description="Helical" evidence="6">
    <location>
        <begin position="385"/>
        <end position="403"/>
    </location>
</feature>
<dbReference type="Pfam" id="PF07690">
    <property type="entry name" value="MFS_1"/>
    <property type="match status" value="1"/>
</dbReference>
<reference evidence="8 9" key="1">
    <citation type="submission" date="2015-04" db="EMBL/GenBank/DDBJ databases">
        <title>Complete genome sequence of Schizopora paradoxa KUC8140, a cosmopolitan wood degrader in East Asia.</title>
        <authorList>
            <consortium name="DOE Joint Genome Institute"/>
            <person name="Min B."/>
            <person name="Park H."/>
            <person name="Jang Y."/>
            <person name="Kim J.-J."/>
            <person name="Kim K.H."/>
            <person name="Pangilinan J."/>
            <person name="Lipzen A."/>
            <person name="Riley R."/>
            <person name="Grigoriev I.V."/>
            <person name="Spatafora J.W."/>
            <person name="Choi I.-G."/>
        </authorList>
    </citation>
    <scope>NUCLEOTIDE SEQUENCE [LARGE SCALE GENOMIC DNA]</scope>
    <source>
        <strain evidence="8 9">KUC8140</strain>
    </source>
</reference>
<dbReference type="FunFam" id="1.20.1250.20:FF:000057">
    <property type="entry name" value="MFS general substrate transporter"/>
    <property type="match status" value="1"/>
</dbReference>
<evidence type="ECO:0000256" key="1">
    <source>
        <dbReference type="ARBA" id="ARBA00004141"/>
    </source>
</evidence>
<feature type="transmembrane region" description="Helical" evidence="6">
    <location>
        <begin position="202"/>
        <end position="224"/>
    </location>
</feature>
<dbReference type="PROSITE" id="PS50850">
    <property type="entry name" value="MFS"/>
    <property type="match status" value="1"/>
</dbReference>
<dbReference type="STRING" id="27342.A0A0H2SFG9"/>
<keyword evidence="4 6" id="KW-1133">Transmembrane helix</keyword>
<dbReference type="GO" id="GO:0022857">
    <property type="term" value="F:transmembrane transporter activity"/>
    <property type="evidence" value="ECO:0007669"/>
    <property type="project" value="InterPro"/>
</dbReference>
<dbReference type="GO" id="GO:0016020">
    <property type="term" value="C:membrane"/>
    <property type="evidence" value="ECO:0007669"/>
    <property type="project" value="UniProtKB-SubCell"/>
</dbReference>
<organism evidence="8 9">
    <name type="scientific">Schizopora paradoxa</name>
    <dbReference type="NCBI Taxonomy" id="27342"/>
    <lineage>
        <taxon>Eukaryota</taxon>
        <taxon>Fungi</taxon>
        <taxon>Dikarya</taxon>
        <taxon>Basidiomycota</taxon>
        <taxon>Agaricomycotina</taxon>
        <taxon>Agaricomycetes</taxon>
        <taxon>Hymenochaetales</taxon>
        <taxon>Schizoporaceae</taxon>
        <taxon>Schizopora</taxon>
    </lineage>
</organism>
<evidence type="ECO:0000256" key="6">
    <source>
        <dbReference type="SAM" id="Phobius"/>
    </source>
</evidence>
<dbReference type="InterPro" id="IPR011701">
    <property type="entry name" value="MFS"/>
</dbReference>
<evidence type="ECO:0000259" key="7">
    <source>
        <dbReference type="PROSITE" id="PS50850"/>
    </source>
</evidence>
<evidence type="ECO:0000313" key="8">
    <source>
        <dbReference type="EMBL" id="KLO20543.1"/>
    </source>
</evidence>
<sequence>MDTYKDDTKHISVEDSTQQIELASETERERAVNVSSIVSTEQILDAQRRTAAERRLVRKLDLRLLPTIFLIYIVNYIDRNAISTARLKGLEQDLHLTGKLLYYNFDVQYDTVVAILFASYCPANVPSNMIINRISRPSIYIGACVVLWGLTSALTGITQNFAGMMACRFFIGLPEAAFYPGAIFLLSRWYTKKELAFRSAFLYTGLLVSNAFGNLMAAGILSGMEGVRGIRAWRCTPNLFVYVLHFSTELPPQGAISVLIGFLSMWALPNYPENTAWLSQEERILAQVRMAEDAGEADKDSSTDSMWSGLRMAMKDVKTYLFAMLSLGQLLGLSFVNFFPTLTAALGFNTTITLLMGAPPWIWATAACLFNAIHADKTGERFHHITLPWWSVIVGYIISISTFSVAGRYFSLFLMASGYAVSNTLPRPPAKRAAAIGVIYGVGNLGNLIGSYVWKVEWGPQYTQSMAICISSMGFSIMLALIIRRMLMLENKRLDEDELGASRGVDRERIEEFAKLEGITVKEALEKKRGFRYLY</sequence>
<keyword evidence="9" id="KW-1185">Reference proteome</keyword>
<gene>
    <name evidence="8" type="ORF">SCHPADRAFT_934380</name>
</gene>
<dbReference type="PANTHER" id="PTHR43791">
    <property type="entry name" value="PERMEASE-RELATED"/>
    <property type="match status" value="1"/>
</dbReference>
<evidence type="ECO:0000256" key="3">
    <source>
        <dbReference type="ARBA" id="ARBA00022692"/>
    </source>
</evidence>
<dbReference type="FunFam" id="1.20.1250.20:FF:000013">
    <property type="entry name" value="MFS general substrate transporter"/>
    <property type="match status" value="1"/>
</dbReference>
<keyword evidence="3 6" id="KW-0812">Transmembrane</keyword>
<dbReference type="OrthoDB" id="2985014at2759"/>
<evidence type="ECO:0000256" key="5">
    <source>
        <dbReference type="ARBA" id="ARBA00023136"/>
    </source>
</evidence>
<feature type="transmembrane region" description="Helical" evidence="6">
    <location>
        <begin position="465"/>
        <end position="483"/>
    </location>
</feature>
<dbReference type="InterPro" id="IPR020846">
    <property type="entry name" value="MFS_dom"/>
</dbReference>
<dbReference type="Gene3D" id="1.20.1250.20">
    <property type="entry name" value="MFS general substrate transporter like domains"/>
    <property type="match status" value="2"/>
</dbReference>
<dbReference type="Proteomes" id="UP000053477">
    <property type="component" value="Unassembled WGS sequence"/>
</dbReference>
<name>A0A0H2SFG9_9AGAM</name>
<comment type="subcellular location">
    <subcellularLocation>
        <location evidence="1">Membrane</location>
        <topology evidence="1">Multi-pass membrane protein</topology>
    </subcellularLocation>
</comment>
<dbReference type="AlphaFoldDB" id="A0A0H2SFG9"/>
<feature type="domain" description="Major facilitator superfamily (MFS) profile" evidence="7">
    <location>
        <begin position="64"/>
        <end position="492"/>
    </location>
</feature>
<accession>A0A0H2SFG9</accession>
<evidence type="ECO:0000313" key="9">
    <source>
        <dbReference type="Proteomes" id="UP000053477"/>
    </source>
</evidence>
<protein>
    <submittedName>
        <fullName evidence="8">MFS general substrate transporter</fullName>
    </submittedName>
</protein>
<dbReference type="PANTHER" id="PTHR43791:SF6">
    <property type="entry name" value="TRANSPORTER, PUTATIVE (AFU_ORTHOLOGUE AFUA_1G16690)-RELATED"/>
    <property type="match status" value="1"/>
</dbReference>